<keyword evidence="9 13" id="KW-0830">Ubiquinone</keyword>
<feature type="transmembrane region" description="Helical" evidence="14">
    <location>
        <begin position="179"/>
        <end position="198"/>
    </location>
</feature>
<dbReference type="PROSITE" id="PS00668">
    <property type="entry name" value="COMPLEX1_ND1_2"/>
    <property type="match status" value="1"/>
</dbReference>
<dbReference type="InterPro" id="IPR001694">
    <property type="entry name" value="NADH_UbQ_OxRdtase_su1/FPO"/>
</dbReference>
<keyword evidence="8 14" id="KW-1133">Transmembrane helix</keyword>
<protein>
    <recommendedName>
        <fullName evidence="4 13">NADH-ubiquinone oxidoreductase chain 1</fullName>
        <ecNumber evidence="13">7.1.1.2</ecNumber>
    </recommendedName>
</protein>
<comment type="catalytic activity">
    <reaction evidence="13">
        <text>a ubiquinone + NADH + 5 H(+)(in) = a ubiquinol + NAD(+) + 4 H(+)(out)</text>
        <dbReference type="Rhea" id="RHEA:29091"/>
        <dbReference type="Rhea" id="RHEA-COMP:9565"/>
        <dbReference type="Rhea" id="RHEA-COMP:9566"/>
        <dbReference type="ChEBI" id="CHEBI:15378"/>
        <dbReference type="ChEBI" id="CHEBI:16389"/>
        <dbReference type="ChEBI" id="CHEBI:17976"/>
        <dbReference type="ChEBI" id="CHEBI:57540"/>
        <dbReference type="ChEBI" id="CHEBI:57945"/>
        <dbReference type="EC" id="7.1.1.2"/>
    </reaction>
</comment>
<comment type="similarity">
    <text evidence="3 12">Belongs to the complex I subunit 1 family.</text>
</comment>
<comment type="function">
    <text evidence="1">Core subunit of the mitochondrial membrane respiratory chain NADH dehydrogenase (Complex I) that is believed to belong to the minimal assembly required for catalysis. Complex I functions in the transfer of electrons from NADH to the respiratory chain. The immediate electron acceptor for the enzyme is believed to be ubiquinone.</text>
</comment>
<keyword evidence="12" id="KW-0520">NAD</keyword>
<dbReference type="PANTHER" id="PTHR11432:SF3">
    <property type="entry name" value="NADH-UBIQUINONE OXIDOREDUCTASE CHAIN 1"/>
    <property type="match status" value="1"/>
</dbReference>
<feature type="transmembrane region" description="Helical" evidence="14">
    <location>
        <begin position="227"/>
        <end position="248"/>
    </location>
</feature>
<dbReference type="AlphaFoldDB" id="A0A3G8FWI6"/>
<evidence type="ECO:0000256" key="13">
    <source>
        <dbReference type="RuleBase" id="RU000473"/>
    </source>
</evidence>
<organism evidence="15">
    <name type="scientific">Megalodontes cephalotes</name>
    <dbReference type="NCBI Taxonomy" id="222801"/>
    <lineage>
        <taxon>Eukaryota</taxon>
        <taxon>Metazoa</taxon>
        <taxon>Ecdysozoa</taxon>
        <taxon>Arthropoda</taxon>
        <taxon>Hexapoda</taxon>
        <taxon>Insecta</taxon>
        <taxon>Pterygota</taxon>
        <taxon>Neoptera</taxon>
        <taxon>Endopterygota</taxon>
        <taxon>Hymenoptera</taxon>
        <taxon>Pamphilioidea</taxon>
        <taxon>Megalodontesidae</taxon>
        <taxon>Megalodontes</taxon>
    </lineage>
</organism>
<evidence type="ECO:0000256" key="6">
    <source>
        <dbReference type="ARBA" id="ARBA00022692"/>
    </source>
</evidence>
<evidence type="ECO:0000256" key="12">
    <source>
        <dbReference type="RuleBase" id="RU000471"/>
    </source>
</evidence>
<dbReference type="PANTHER" id="PTHR11432">
    <property type="entry name" value="NADH DEHYDROGENASE SUBUNIT 1"/>
    <property type="match status" value="1"/>
</dbReference>
<dbReference type="GO" id="GO:0008137">
    <property type="term" value="F:NADH dehydrogenase (ubiquinone) activity"/>
    <property type="evidence" value="ECO:0007669"/>
    <property type="project" value="UniProtKB-EC"/>
</dbReference>
<dbReference type="GO" id="GO:0009060">
    <property type="term" value="P:aerobic respiration"/>
    <property type="evidence" value="ECO:0007669"/>
    <property type="project" value="TreeGrafter"/>
</dbReference>
<evidence type="ECO:0000256" key="8">
    <source>
        <dbReference type="ARBA" id="ARBA00022989"/>
    </source>
</evidence>
<evidence type="ECO:0000256" key="7">
    <source>
        <dbReference type="ARBA" id="ARBA00022792"/>
    </source>
</evidence>
<evidence type="ECO:0000256" key="3">
    <source>
        <dbReference type="ARBA" id="ARBA00010535"/>
    </source>
</evidence>
<evidence type="ECO:0000256" key="14">
    <source>
        <dbReference type="SAM" id="Phobius"/>
    </source>
</evidence>
<evidence type="ECO:0000256" key="2">
    <source>
        <dbReference type="ARBA" id="ARBA00004448"/>
    </source>
</evidence>
<feature type="transmembrane region" description="Helical" evidence="14">
    <location>
        <begin position="254"/>
        <end position="273"/>
    </location>
</feature>
<reference evidence="15" key="1">
    <citation type="journal article" date="2018" name="Int. J. Biol. Macromol.">
        <title>The first mitogenomes of the superfamily Pamphilioidea (Hymenoptera: Symphyta): Mitogenome architecture and phylogenetic inference.</title>
        <authorList>
            <person name="Niu G."/>
            <person name="Korkmaz E.M."/>
            <person name="Dogan O."/>
            <person name="Zhang Y."/>
            <person name="Aydemir M.N."/>
            <person name="Budak M."/>
            <person name="Du S."/>
            <person name="Basibuyuk H.H."/>
            <person name="Wei M."/>
        </authorList>
    </citation>
    <scope>NUCLEOTIDE SEQUENCE</scope>
</reference>
<keyword evidence="11 14" id="KW-0472">Membrane</keyword>
<sequence length="315" mass="37101">MNFSEVILILLISLILIFMVMISVAFFTLLERKILGYIQIRKGPNKVGYLGLIQPFSDVIKLFNKQYISYYFSNYFLFYISPMISLFLSLLLWMILPFYVNLYIFDLTVLMFLCCLSFGVYGLIFSGWSSNSNYSLLGMLRGVVQIISYEVILSFLFMLMILLVDSFSFIDFMNYQMNVWFMFMLMPISLIWLICMIAETNRSPFDFAEGESELVSGFNTEYSGGGFVLIFLSEYSMILFMSMTFVIMFMGANFFSFFYFFKTLLIGFIYLWLRGSFPRFRYDKLMYLCWLSFLPISLNLLIFMLGFKGLMLIYI</sequence>
<evidence type="ECO:0000256" key="5">
    <source>
        <dbReference type="ARBA" id="ARBA00022448"/>
    </source>
</evidence>
<keyword evidence="10 13" id="KW-0496">Mitochondrion</keyword>
<dbReference type="EC" id="7.1.1.2" evidence="13"/>
<feature type="transmembrane region" description="Helical" evidence="14">
    <location>
        <begin position="102"/>
        <end position="125"/>
    </location>
</feature>
<evidence type="ECO:0000313" key="15">
    <source>
        <dbReference type="EMBL" id="AZF99009.1"/>
    </source>
</evidence>
<dbReference type="HAMAP" id="MF_01350">
    <property type="entry name" value="NDH1_NuoH"/>
    <property type="match status" value="1"/>
</dbReference>
<dbReference type="GO" id="GO:0003954">
    <property type="term" value="F:NADH dehydrogenase activity"/>
    <property type="evidence" value="ECO:0007669"/>
    <property type="project" value="TreeGrafter"/>
</dbReference>
<dbReference type="InterPro" id="IPR018086">
    <property type="entry name" value="NADH_UbQ_OxRdtase_su1_CS"/>
</dbReference>
<feature type="transmembrane region" description="Helical" evidence="14">
    <location>
        <begin position="285"/>
        <end position="307"/>
    </location>
</feature>
<evidence type="ECO:0000256" key="1">
    <source>
        <dbReference type="ARBA" id="ARBA00003257"/>
    </source>
</evidence>
<dbReference type="GO" id="GO:0005743">
    <property type="term" value="C:mitochondrial inner membrane"/>
    <property type="evidence" value="ECO:0007669"/>
    <property type="project" value="UniProtKB-SubCell"/>
</dbReference>
<evidence type="ECO:0000256" key="11">
    <source>
        <dbReference type="ARBA" id="ARBA00023136"/>
    </source>
</evidence>
<keyword evidence="6 12" id="KW-0812">Transmembrane</keyword>
<dbReference type="Pfam" id="PF00146">
    <property type="entry name" value="NADHdh"/>
    <property type="match status" value="1"/>
</dbReference>
<name>A0A3G8FWI6_9HYME</name>
<evidence type="ECO:0000256" key="9">
    <source>
        <dbReference type="ARBA" id="ARBA00023075"/>
    </source>
</evidence>
<evidence type="ECO:0000256" key="10">
    <source>
        <dbReference type="ARBA" id="ARBA00023128"/>
    </source>
</evidence>
<evidence type="ECO:0000256" key="4">
    <source>
        <dbReference type="ARBA" id="ARBA00021009"/>
    </source>
</evidence>
<comment type="subcellular location">
    <subcellularLocation>
        <location evidence="2 12">Mitochondrion inner membrane</location>
        <topology evidence="2 12">Multi-pass membrane protein</topology>
    </subcellularLocation>
</comment>
<dbReference type="EMBL" id="MH577058">
    <property type="protein sequence ID" value="AZF99009.1"/>
    <property type="molecule type" value="Genomic_DNA"/>
</dbReference>
<accession>A0A3G8FWI6</accession>
<keyword evidence="5" id="KW-0813">Transport</keyword>
<gene>
    <name evidence="15" type="primary">ND1</name>
</gene>
<keyword evidence="7" id="KW-0999">Mitochondrion inner membrane</keyword>
<geneLocation type="mitochondrion" evidence="15"/>
<proteinExistence type="inferred from homology"/>
<feature type="transmembrane region" description="Helical" evidence="14">
    <location>
        <begin position="6"/>
        <end position="30"/>
    </location>
</feature>
<feature type="transmembrane region" description="Helical" evidence="14">
    <location>
        <begin position="75"/>
        <end position="96"/>
    </location>
</feature>
<feature type="transmembrane region" description="Helical" evidence="14">
    <location>
        <begin position="146"/>
        <end position="167"/>
    </location>
</feature>